<comment type="caution">
    <text evidence="6">The sequence shown here is derived from an EMBL/GenBank/DDBJ whole genome shotgun (WGS) entry which is preliminary data.</text>
</comment>
<dbReference type="AlphaFoldDB" id="A0A917TAB1"/>
<organism evidence="6 7">
    <name type="scientific">Nakamurella endophytica</name>
    <dbReference type="NCBI Taxonomy" id="1748367"/>
    <lineage>
        <taxon>Bacteria</taxon>
        <taxon>Bacillati</taxon>
        <taxon>Actinomycetota</taxon>
        <taxon>Actinomycetes</taxon>
        <taxon>Nakamurellales</taxon>
        <taxon>Nakamurellaceae</taxon>
        <taxon>Nakamurella</taxon>
    </lineage>
</organism>
<evidence type="ECO:0000313" key="7">
    <source>
        <dbReference type="Proteomes" id="UP000655208"/>
    </source>
</evidence>
<dbReference type="EMBL" id="BMNA01000013">
    <property type="protein sequence ID" value="GGM14921.1"/>
    <property type="molecule type" value="Genomic_DNA"/>
</dbReference>
<dbReference type="InterPro" id="IPR036388">
    <property type="entry name" value="WH-like_DNA-bd_sf"/>
</dbReference>
<dbReference type="GO" id="GO:0003677">
    <property type="term" value="F:DNA binding"/>
    <property type="evidence" value="ECO:0007669"/>
    <property type="project" value="UniProtKB-KW"/>
</dbReference>
<evidence type="ECO:0000256" key="2">
    <source>
        <dbReference type="ARBA" id="ARBA00023015"/>
    </source>
</evidence>
<dbReference type="PANTHER" id="PTHR34294:SF1">
    <property type="entry name" value="TRANSCRIPTIONAL REGULATOR LSRR"/>
    <property type="match status" value="1"/>
</dbReference>
<dbReference type="RefSeq" id="WP_188944468.1">
    <property type="nucleotide sequence ID" value="NZ_BMNA01000013.1"/>
</dbReference>
<comment type="similarity">
    <text evidence="1">Belongs to the SorC transcriptional regulatory family.</text>
</comment>
<evidence type="ECO:0000256" key="4">
    <source>
        <dbReference type="ARBA" id="ARBA00023163"/>
    </source>
</evidence>
<dbReference type="Proteomes" id="UP000655208">
    <property type="component" value="Unassembled WGS sequence"/>
</dbReference>
<dbReference type="InterPro" id="IPR007324">
    <property type="entry name" value="Sugar-bd_dom_put"/>
</dbReference>
<keyword evidence="4" id="KW-0804">Transcription</keyword>
<evidence type="ECO:0000313" key="6">
    <source>
        <dbReference type="EMBL" id="GGM14921.1"/>
    </source>
</evidence>
<dbReference type="Gene3D" id="3.40.50.1360">
    <property type="match status" value="1"/>
</dbReference>
<protein>
    <submittedName>
        <fullName evidence="6">Transcriptional regulator</fullName>
    </submittedName>
</protein>
<dbReference type="GO" id="GO:0030246">
    <property type="term" value="F:carbohydrate binding"/>
    <property type="evidence" value="ECO:0007669"/>
    <property type="project" value="InterPro"/>
</dbReference>
<evidence type="ECO:0000259" key="5">
    <source>
        <dbReference type="Pfam" id="PF04198"/>
    </source>
</evidence>
<keyword evidence="3" id="KW-0238">DNA-binding</keyword>
<reference evidence="6" key="2">
    <citation type="submission" date="2020-09" db="EMBL/GenBank/DDBJ databases">
        <authorList>
            <person name="Sun Q."/>
            <person name="Zhou Y."/>
        </authorList>
    </citation>
    <scope>NUCLEOTIDE SEQUENCE</scope>
    <source>
        <strain evidence="6">CGMCC 4.7308</strain>
    </source>
</reference>
<proteinExistence type="inferred from homology"/>
<evidence type="ECO:0000256" key="1">
    <source>
        <dbReference type="ARBA" id="ARBA00010466"/>
    </source>
</evidence>
<dbReference type="PANTHER" id="PTHR34294">
    <property type="entry name" value="TRANSCRIPTIONAL REGULATOR-RELATED"/>
    <property type="match status" value="1"/>
</dbReference>
<gene>
    <name evidence="6" type="ORF">GCM10011594_38660</name>
</gene>
<dbReference type="InterPro" id="IPR037171">
    <property type="entry name" value="NagB/RpiA_transferase-like"/>
</dbReference>
<keyword evidence="7" id="KW-1185">Reference proteome</keyword>
<sequence length="313" mass="33380">MPAERPVQHLTWALIARRFYLDQRTKVEIAKEFGMSRFQVARILQQCLSTGLVTIHIDAHPYLDVELSERLRAAYGLQQAVVIRPQTEDHDGLLHALGATAADLLGESVQSGDVIGVTWGRTLDAMAPALPHLPRCDVVQMTGVVGMAANSVELVKQIAAVSGGAAYPIYAPLVVSTAAAARSLRQQPMVAAAMDHWGAVTRAAVAVGSWSPAASQFKELLTPAEQRELVRTGVVAEIGSTMIDDRGAVVASAVGDRCISMTTEQIRAIPSVVAVAGGEAKRRAIRAVLRSGMLTGLVTDGAVARWVLQHQDD</sequence>
<dbReference type="InterPro" id="IPR051054">
    <property type="entry name" value="SorC_transcr_regulators"/>
</dbReference>
<feature type="domain" description="Sugar-binding" evidence="5">
    <location>
        <begin position="64"/>
        <end position="308"/>
    </location>
</feature>
<dbReference type="SUPFAM" id="SSF100950">
    <property type="entry name" value="NagB/RpiA/CoA transferase-like"/>
    <property type="match status" value="1"/>
</dbReference>
<evidence type="ECO:0000256" key="3">
    <source>
        <dbReference type="ARBA" id="ARBA00023125"/>
    </source>
</evidence>
<keyword evidence="2" id="KW-0805">Transcription regulation</keyword>
<accession>A0A917TAB1</accession>
<reference evidence="6" key="1">
    <citation type="journal article" date="2014" name="Int. J. Syst. Evol. Microbiol.">
        <title>Complete genome sequence of Corynebacterium casei LMG S-19264T (=DSM 44701T), isolated from a smear-ripened cheese.</title>
        <authorList>
            <consortium name="US DOE Joint Genome Institute (JGI-PGF)"/>
            <person name="Walter F."/>
            <person name="Albersmeier A."/>
            <person name="Kalinowski J."/>
            <person name="Ruckert C."/>
        </authorList>
    </citation>
    <scope>NUCLEOTIDE SEQUENCE</scope>
    <source>
        <strain evidence="6">CGMCC 4.7308</strain>
    </source>
</reference>
<dbReference type="Pfam" id="PF04198">
    <property type="entry name" value="Sugar-bind"/>
    <property type="match status" value="1"/>
</dbReference>
<dbReference type="Gene3D" id="1.10.10.10">
    <property type="entry name" value="Winged helix-like DNA-binding domain superfamily/Winged helix DNA-binding domain"/>
    <property type="match status" value="1"/>
</dbReference>
<name>A0A917TAB1_9ACTN</name>